<evidence type="ECO:0000313" key="4">
    <source>
        <dbReference type="Proteomes" id="UP000001497"/>
    </source>
</evidence>
<dbReference type="HOGENOM" id="CLU_520480_0_0_0"/>
<keyword evidence="4" id="KW-1185">Reference proteome</keyword>
<reference evidence="3" key="2">
    <citation type="submission" date="2010-08" db="EMBL/GenBank/DDBJ databases">
        <title>Complete sequence of Fibrobacter succinogenes subsp. succinogenes S85.</title>
        <authorList>
            <person name="Durkin A.S."/>
            <person name="Nelson K.E."/>
            <person name="Morrison M."/>
            <person name="Forsberg C.W."/>
            <person name="Wilson D.B."/>
            <person name="Russell J.B."/>
            <person name="Cann I.K.O."/>
            <person name="Mackie R.I."/>
            <person name="White B.A."/>
        </authorList>
    </citation>
    <scope>NUCLEOTIDE SEQUENCE [LARGE SCALE GENOMIC DNA]</scope>
    <source>
        <strain evidence="3">ATCC 19169 / S85</strain>
    </source>
</reference>
<evidence type="ECO:0000313" key="1">
    <source>
        <dbReference type="EMBL" id="ACX75801.1"/>
    </source>
</evidence>
<sequence length="523" mass="59198">MKFARIYFLVAIVWLLQSCFDSDDHIFDESEAIDIKVEAYLGKSISDISSNVKADTFHISDTIYFITSVSPNKIIKVQDYHWLMDGKYCSSEYNFKKQVTEPGHHKFTFVLKDYFGDMHYDSLDIWVADNPILNVTEFTPAEGTQALDPYEAIYFTWSAQTEGVQLSHYYRFILNEQDFANSSSKFMMIDTILKEPHFIFHNKLNPFKQYNWTVQAFNEYNLGSSEKIESFFFTKGLAGEGSLQAKINIGNASSVPVQITLANSDQTEKRFSYMFNVSSSNNEFSTGAIPAGQYQLTLKSDYPDFSTFQKIIAIHDGFVTNMGNITIIDSIPPSIVSVTGHDTLDFADTLHFIIKDGSQQISAQKTTARLEGEQTLERVVKDSILSVVLKETDKSWAYRILTISATDGSQNTSTKSFYIVPSDLWFTTNSDTTISSDDVIKFFIQDNNSFGFVVDTLKFFNVTKNKTIISIPNASIGSLAAELEGSLFDEEQTIQSIVIYKNGLQQRKTWKLYVTPAEAKEAE</sequence>
<reference evidence="1 4" key="1">
    <citation type="submission" date="2009-10" db="EMBL/GenBank/DDBJ databases">
        <title>Complete sequence of Fibrobacter succinogenes subsp. succinogenes S85.</title>
        <authorList>
            <consortium name="US DOE Joint Genome Institute"/>
            <person name="Lucas S."/>
            <person name="Copeland A."/>
            <person name="Lapidus A."/>
            <person name="Glavina del Rio T."/>
            <person name="Tice H."/>
            <person name="Bruce D."/>
            <person name="Goodwin L."/>
            <person name="Pitluck S."/>
            <person name="Chertkov O."/>
            <person name="Detter J.C."/>
            <person name="Han C."/>
            <person name="Tapia R."/>
            <person name="Larimer F."/>
            <person name="Land M."/>
            <person name="Hauser L."/>
            <person name="Kyrpides N."/>
            <person name="Mikhailova N."/>
            <person name="Weimer P.J."/>
            <person name="Stevenson D.M."/>
            <person name="Boyum J."/>
            <person name="Brumm P.I."/>
            <person name="Mead D."/>
        </authorList>
    </citation>
    <scope>NUCLEOTIDE SEQUENCE [LARGE SCALE GENOMIC DNA]</scope>
    <source>
        <strain evidence="4">ATCC 19169 / S85</strain>
        <strain evidence="1">S85</strain>
    </source>
</reference>
<reference evidence="2" key="3">
    <citation type="submission" date="2010-08" db="EMBL/GenBank/DDBJ databases">
        <authorList>
            <person name="Durkin A.S."/>
            <person name="Nelson K.E."/>
            <person name="Morrison M."/>
            <person name="Forsberg C.W."/>
            <person name="Wilson D.B."/>
            <person name="Russell J.B."/>
            <person name="Cann I.K.O."/>
            <person name="Mackie R.I."/>
            <person name="White B.A."/>
        </authorList>
    </citation>
    <scope>NUCLEOTIDE SEQUENCE</scope>
    <source>
        <strain evidence="2">S85</strain>
    </source>
</reference>
<gene>
    <name evidence="1" type="ordered locus">Fisuc_2215</name>
    <name evidence="2" type="ordered locus">FSU_2757</name>
</gene>
<evidence type="ECO:0000313" key="2">
    <source>
        <dbReference type="EMBL" id="ADL26776.1"/>
    </source>
</evidence>
<dbReference type="AlphaFoldDB" id="C9RK68"/>
<dbReference type="KEGG" id="fsu:Fisuc_2215"/>
<organism evidence="2 3">
    <name type="scientific">Fibrobacter succinogenes (strain ATCC 19169 / S85)</name>
    <dbReference type="NCBI Taxonomy" id="59374"/>
    <lineage>
        <taxon>Bacteria</taxon>
        <taxon>Pseudomonadati</taxon>
        <taxon>Fibrobacterota</taxon>
        <taxon>Fibrobacteria</taxon>
        <taxon>Fibrobacterales</taxon>
        <taxon>Fibrobacteraceae</taxon>
        <taxon>Fibrobacter</taxon>
    </lineage>
</organism>
<evidence type="ECO:0000313" key="3">
    <source>
        <dbReference type="Proteomes" id="UP000000517"/>
    </source>
</evidence>
<dbReference type="KEGG" id="fsc:FSU_2757"/>
<dbReference type="PROSITE" id="PS51257">
    <property type="entry name" value="PROKAR_LIPOPROTEIN"/>
    <property type="match status" value="1"/>
</dbReference>
<dbReference type="EMBL" id="CP001792">
    <property type="protein sequence ID" value="ACX75801.1"/>
    <property type="molecule type" value="Genomic_DNA"/>
</dbReference>
<name>C9RK68_FIBSS</name>
<accession>C9RK68</accession>
<dbReference type="OrthoDB" id="9812965at2"/>
<dbReference type="PATRIC" id="fig|59374.8.peg.2640"/>
<protein>
    <submittedName>
        <fullName evidence="2">Putative lipoprotein</fullName>
    </submittedName>
</protein>
<dbReference type="STRING" id="59374.FSU_2757"/>
<dbReference type="Proteomes" id="UP000000517">
    <property type="component" value="Chromosome"/>
</dbReference>
<dbReference type="Proteomes" id="UP000001497">
    <property type="component" value="Chromosome"/>
</dbReference>
<dbReference type="RefSeq" id="WP_014546860.1">
    <property type="nucleotide sequence ID" value="NC_013410.1"/>
</dbReference>
<dbReference type="EMBL" id="CP002158">
    <property type="protein sequence ID" value="ADL26776.1"/>
    <property type="molecule type" value="Genomic_DNA"/>
</dbReference>
<proteinExistence type="predicted"/>
<keyword evidence="2" id="KW-0449">Lipoprotein</keyword>